<name>A0A1X2I287_9FUNG</name>
<keyword evidence="3" id="KW-1185">Reference proteome</keyword>
<gene>
    <name evidence="2" type="ORF">BCR42DRAFT_148700</name>
</gene>
<dbReference type="AlphaFoldDB" id="A0A1X2I287"/>
<dbReference type="OrthoDB" id="3219396at2759"/>
<dbReference type="Proteomes" id="UP000193560">
    <property type="component" value="Unassembled WGS sequence"/>
</dbReference>
<dbReference type="SUPFAM" id="SSF81383">
    <property type="entry name" value="F-box domain"/>
    <property type="match status" value="1"/>
</dbReference>
<protein>
    <recommendedName>
        <fullName evidence="1">F-box domain-containing protein</fullName>
    </recommendedName>
</protein>
<feature type="domain" description="F-box" evidence="1">
    <location>
        <begin position="1"/>
        <end position="46"/>
    </location>
</feature>
<dbReference type="EMBL" id="MCGE01000033">
    <property type="protein sequence ID" value="ORZ07836.1"/>
    <property type="molecule type" value="Genomic_DNA"/>
</dbReference>
<proteinExistence type="predicted"/>
<comment type="caution">
    <text evidence="2">The sequence shown here is derived from an EMBL/GenBank/DDBJ whole genome shotgun (WGS) entry which is preliminary data.</text>
</comment>
<evidence type="ECO:0000313" key="3">
    <source>
        <dbReference type="Proteomes" id="UP000193560"/>
    </source>
</evidence>
<dbReference type="InterPro" id="IPR001810">
    <property type="entry name" value="F-box_dom"/>
</dbReference>
<reference evidence="2 3" key="1">
    <citation type="submission" date="2016-07" db="EMBL/GenBank/DDBJ databases">
        <title>Pervasive Adenine N6-methylation of Active Genes in Fungi.</title>
        <authorList>
            <consortium name="DOE Joint Genome Institute"/>
            <person name="Mondo S.J."/>
            <person name="Dannebaum R.O."/>
            <person name="Kuo R.C."/>
            <person name="Labutti K."/>
            <person name="Haridas S."/>
            <person name="Kuo A."/>
            <person name="Salamov A."/>
            <person name="Ahrendt S.R."/>
            <person name="Lipzen A."/>
            <person name="Sullivan W."/>
            <person name="Andreopoulos W.B."/>
            <person name="Clum A."/>
            <person name="Lindquist E."/>
            <person name="Daum C."/>
            <person name="Ramamoorthy G.K."/>
            <person name="Gryganskyi A."/>
            <person name="Culley D."/>
            <person name="Magnuson J.K."/>
            <person name="James T.Y."/>
            <person name="O'Malley M.A."/>
            <person name="Stajich J.E."/>
            <person name="Spatafora J.W."/>
            <person name="Visel A."/>
            <person name="Grigoriev I.V."/>
        </authorList>
    </citation>
    <scope>NUCLEOTIDE SEQUENCE [LARGE SCALE GENOMIC DNA]</scope>
    <source>
        <strain evidence="2 3">NRRL 1336</strain>
    </source>
</reference>
<accession>A0A1X2I287</accession>
<sequence length="185" mass="21233">MIISELNNELLTAVAGHLNLDDLKSFSQVCHRFMLVAHSDAVWKESLFNNYGVTYKLPEESWKEMYSKKTEDPHDNRICPHVGHVTGKSLAPYVSRYQQILNWLPKNLNCGTCGSNQAEQGLCLYIWQGNIRLRCRDCAYRFHTAAPDRHGILFRTNVLQMFCFTCSRLGKHAAIPVKHTMSTRC</sequence>
<dbReference type="Gene3D" id="1.20.1280.50">
    <property type="match status" value="1"/>
</dbReference>
<dbReference type="PROSITE" id="PS50181">
    <property type="entry name" value="FBOX"/>
    <property type="match status" value="1"/>
</dbReference>
<dbReference type="InterPro" id="IPR036047">
    <property type="entry name" value="F-box-like_dom_sf"/>
</dbReference>
<organism evidence="2 3">
    <name type="scientific">Absidia repens</name>
    <dbReference type="NCBI Taxonomy" id="90262"/>
    <lineage>
        <taxon>Eukaryota</taxon>
        <taxon>Fungi</taxon>
        <taxon>Fungi incertae sedis</taxon>
        <taxon>Mucoromycota</taxon>
        <taxon>Mucoromycotina</taxon>
        <taxon>Mucoromycetes</taxon>
        <taxon>Mucorales</taxon>
        <taxon>Cunninghamellaceae</taxon>
        <taxon>Absidia</taxon>
    </lineage>
</organism>
<evidence type="ECO:0000313" key="2">
    <source>
        <dbReference type="EMBL" id="ORZ07836.1"/>
    </source>
</evidence>
<evidence type="ECO:0000259" key="1">
    <source>
        <dbReference type="PROSITE" id="PS50181"/>
    </source>
</evidence>
<dbReference type="Pfam" id="PF12937">
    <property type="entry name" value="F-box-like"/>
    <property type="match status" value="1"/>
</dbReference>